<dbReference type="PANTHER" id="PTHR10340:SF55">
    <property type="entry name" value="ENDOPOLYPHOSPHATASE"/>
    <property type="match status" value="1"/>
</dbReference>
<gene>
    <name evidence="6" type="ORF">BDV98DRAFT_244345</name>
</gene>
<sequence>MPSLMRTCTLLSALLAVWAAPQVVLQQPSLSKRSLRGRFLQITDMHPDPYYRNHASQSSACHRKKPKKEEERASKYGTPYSECDSPLLLTNFTLDYLEEHWADEIDFVVWTGDNARHDNDRKLPRTLPEIYSLNRAVASKMKSVFSSKGVPVVPSLGNNDVWPHNIMTPGPNGITNEFSSIWRSFIPFPSYQVFQRGAYYSTEVIPNELAVIAMNTMYFYEKNKAVGGCQYREQDDPGNLQLDWLDVQLDIFRRRGIQVYITGHVPPSHNSYHPECYVRYAELALRYQSTILGHLYGHMNSDHFSFLEADDLEFISDDKKAGSVIAQEEKKPMDLYHMLLKEYEALPSTFKKTNEDDFAVINISPPVVPNPYLPTFRVFSYNISDAATDKYRTSKKKKHGRKRGHRENKKKICRDRPFHDMWKCRLKQAWYSDEDSPSRTNRRLTPLGYAQYHIPHLEKAGKKHSPEVKLSYVTYSRSMLRPEEGFEKDWHYPVPMKQLPKALREGNWTGHEGEKFLPYELEDLTVGSWLSLGRRLADRTEKKLRKQYRKFMYHGLGHEG</sequence>
<keyword evidence="2" id="KW-0325">Glycoprotein</keyword>
<dbReference type="InterPro" id="IPR001005">
    <property type="entry name" value="SANT/Myb"/>
</dbReference>
<dbReference type="SUPFAM" id="SSF56300">
    <property type="entry name" value="Metallo-dependent phosphatases"/>
    <property type="match status" value="1"/>
</dbReference>
<dbReference type="InterPro" id="IPR029052">
    <property type="entry name" value="Metallo-depent_PP-like"/>
</dbReference>
<dbReference type="GO" id="GO:0000324">
    <property type="term" value="C:fungal-type vacuole"/>
    <property type="evidence" value="ECO:0007669"/>
    <property type="project" value="TreeGrafter"/>
</dbReference>
<feature type="domain" description="Myb-like" evidence="5">
    <location>
        <begin position="500"/>
        <end position="552"/>
    </location>
</feature>
<feature type="chain" id="PRO_5023106757" evidence="4">
    <location>
        <begin position="20"/>
        <end position="560"/>
    </location>
</feature>
<proteinExistence type="predicted"/>
<dbReference type="OrthoDB" id="348678at2759"/>
<feature type="region of interest" description="Disordered" evidence="3">
    <location>
        <begin position="50"/>
        <end position="77"/>
    </location>
</feature>
<feature type="signal peptide" evidence="4">
    <location>
        <begin position="1"/>
        <end position="19"/>
    </location>
</feature>
<evidence type="ECO:0000259" key="5">
    <source>
        <dbReference type="PROSITE" id="PS50090"/>
    </source>
</evidence>
<dbReference type="GO" id="GO:0000298">
    <property type="term" value="F:endopolyphosphatase activity"/>
    <property type="evidence" value="ECO:0007669"/>
    <property type="project" value="TreeGrafter"/>
</dbReference>
<dbReference type="InterPro" id="IPR041805">
    <property type="entry name" value="ASMase/PPN1_MPP"/>
</dbReference>
<evidence type="ECO:0000256" key="3">
    <source>
        <dbReference type="SAM" id="MobiDB-lite"/>
    </source>
</evidence>
<dbReference type="Proteomes" id="UP000305067">
    <property type="component" value="Unassembled WGS sequence"/>
</dbReference>
<evidence type="ECO:0000256" key="4">
    <source>
        <dbReference type="SAM" id="SignalP"/>
    </source>
</evidence>
<dbReference type="AlphaFoldDB" id="A0A5C3R4X0"/>
<evidence type="ECO:0000256" key="2">
    <source>
        <dbReference type="ARBA" id="ARBA00023180"/>
    </source>
</evidence>
<name>A0A5C3R4X0_9AGAR</name>
<dbReference type="Gene3D" id="3.60.21.10">
    <property type="match status" value="1"/>
</dbReference>
<dbReference type="GO" id="GO:0005615">
    <property type="term" value="C:extracellular space"/>
    <property type="evidence" value="ECO:0007669"/>
    <property type="project" value="TreeGrafter"/>
</dbReference>
<keyword evidence="7" id="KW-1185">Reference proteome</keyword>
<evidence type="ECO:0000313" key="7">
    <source>
        <dbReference type="Proteomes" id="UP000305067"/>
    </source>
</evidence>
<dbReference type="GO" id="GO:0004309">
    <property type="term" value="F:exopolyphosphatase activity"/>
    <property type="evidence" value="ECO:0007669"/>
    <property type="project" value="TreeGrafter"/>
</dbReference>
<accession>A0A5C3R4X0</accession>
<evidence type="ECO:0000313" key="6">
    <source>
        <dbReference type="EMBL" id="TFL06004.1"/>
    </source>
</evidence>
<dbReference type="PANTHER" id="PTHR10340">
    <property type="entry name" value="SPHINGOMYELIN PHOSPHODIESTERASE"/>
    <property type="match status" value="1"/>
</dbReference>
<reference evidence="6 7" key="1">
    <citation type="journal article" date="2019" name="Nat. Ecol. Evol.">
        <title>Megaphylogeny resolves global patterns of mushroom evolution.</title>
        <authorList>
            <person name="Varga T."/>
            <person name="Krizsan K."/>
            <person name="Foldi C."/>
            <person name="Dima B."/>
            <person name="Sanchez-Garcia M."/>
            <person name="Sanchez-Ramirez S."/>
            <person name="Szollosi G.J."/>
            <person name="Szarkandi J.G."/>
            <person name="Papp V."/>
            <person name="Albert L."/>
            <person name="Andreopoulos W."/>
            <person name="Angelini C."/>
            <person name="Antonin V."/>
            <person name="Barry K.W."/>
            <person name="Bougher N.L."/>
            <person name="Buchanan P."/>
            <person name="Buyck B."/>
            <person name="Bense V."/>
            <person name="Catcheside P."/>
            <person name="Chovatia M."/>
            <person name="Cooper J."/>
            <person name="Damon W."/>
            <person name="Desjardin D."/>
            <person name="Finy P."/>
            <person name="Geml J."/>
            <person name="Haridas S."/>
            <person name="Hughes K."/>
            <person name="Justo A."/>
            <person name="Karasinski D."/>
            <person name="Kautmanova I."/>
            <person name="Kiss B."/>
            <person name="Kocsube S."/>
            <person name="Kotiranta H."/>
            <person name="LaButti K.M."/>
            <person name="Lechner B.E."/>
            <person name="Liimatainen K."/>
            <person name="Lipzen A."/>
            <person name="Lukacs Z."/>
            <person name="Mihaltcheva S."/>
            <person name="Morgado L.N."/>
            <person name="Niskanen T."/>
            <person name="Noordeloos M.E."/>
            <person name="Ohm R.A."/>
            <person name="Ortiz-Santana B."/>
            <person name="Ovrebo C."/>
            <person name="Racz N."/>
            <person name="Riley R."/>
            <person name="Savchenko A."/>
            <person name="Shiryaev A."/>
            <person name="Soop K."/>
            <person name="Spirin V."/>
            <person name="Szebenyi C."/>
            <person name="Tomsovsky M."/>
            <person name="Tulloss R.E."/>
            <person name="Uehling J."/>
            <person name="Grigoriev I.V."/>
            <person name="Vagvolgyi C."/>
            <person name="Papp T."/>
            <person name="Martin F.M."/>
            <person name="Miettinen O."/>
            <person name="Hibbett D.S."/>
            <person name="Nagy L.G."/>
        </authorList>
    </citation>
    <scope>NUCLEOTIDE SEQUENCE [LARGE SCALE GENOMIC DNA]</scope>
    <source>
        <strain evidence="6 7">CBS 309.79</strain>
    </source>
</reference>
<keyword evidence="1" id="KW-0378">Hydrolase</keyword>
<dbReference type="CDD" id="cd00842">
    <property type="entry name" value="MPP_ASMase"/>
    <property type="match status" value="1"/>
</dbReference>
<protein>
    <submittedName>
        <fullName evidence="6">Metallo-dependent phosphatase-like protein</fullName>
    </submittedName>
</protein>
<dbReference type="GO" id="GO:0008081">
    <property type="term" value="F:phosphoric diester hydrolase activity"/>
    <property type="evidence" value="ECO:0007669"/>
    <property type="project" value="TreeGrafter"/>
</dbReference>
<dbReference type="GO" id="GO:0006798">
    <property type="term" value="P:polyphosphate catabolic process"/>
    <property type="evidence" value="ECO:0007669"/>
    <property type="project" value="TreeGrafter"/>
</dbReference>
<dbReference type="PROSITE" id="PS50090">
    <property type="entry name" value="MYB_LIKE"/>
    <property type="match status" value="1"/>
</dbReference>
<dbReference type="EMBL" id="ML178816">
    <property type="protein sequence ID" value="TFL06004.1"/>
    <property type="molecule type" value="Genomic_DNA"/>
</dbReference>
<evidence type="ECO:0000256" key="1">
    <source>
        <dbReference type="ARBA" id="ARBA00022801"/>
    </source>
</evidence>
<keyword evidence="4" id="KW-0732">Signal</keyword>
<organism evidence="6 7">
    <name type="scientific">Pterulicium gracile</name>
    <dbReference type="NCBI Taxonomy" id="1884261"/>
    <lineage>
        <taxon>Eukaryota</taxon>
        <taxon>Fungi</taxon>
        <taxon>Dikarya</taxon>
        <taxon>Basidiomycota</taxon>
        <taxon>Agaricomycotina</taxon>
        <taxon>Agaricomycetes</taxon>
        <taxon>Agaricomycetidae</taxon>
        <taxon>Agaricales</taxon>
        <taxon>Pleurotineae</taxon>
        <taxon>Pterulaceae</taxon>
        <taxon>Pterulicium</taxon>
    </lineage>
</organism>
<dbReference type="STRING" id="1884261.A0A5C3R4X0"/>